<dbReference type="RefSeq" id="WP_165236034.1">
    <property type="nucleotide sequence ID" value="NZ_CP049257.1"/>
</dbReference>
<proteinExistence type="predicted"/>
<keyword evidence="1" id="KW-0812">Transmembrane</keyword>
<evidence type="ECO:0000313" key="3">
    <source>
        <dbReference type="Proteomes" id="UP000502996"/>
    </source>
</evidence>
<dbReference type="EMBL" id="CP049257">
    <property type="protein sequence ID" value="QIG44501.1"/>
    <property type="molecule type" value="Genomic_DNA"/>
</dbReference>
<keyword evidence="1" id="KW-1133">Transmembrane helix</keyword>
<keyword evidence="3" id="KW-1185">Reference proteome</keyword>
<evidence type="ECO:0000313" key="2">
    <source>
        <dbReference type="EMBL" id="QIG44501.1"/>
    </source>
</evidence>
<name>A0A6G6WGM9_9ACTN</name>
<organism evidence="2 3">
    <name type="scientific">Nocardioides anomalus</name>
    <dbReference type="NCBI Taxonomy" id="2712223"/>
    <lineage>
        <taxon>Bacteria</taxon>
        <taxon>Bacillati</taxon>
        <taxon>Actinomycetota</taxon>
        <taxon>Actinomycetes</taxon>
        <taxon>Propionibacteriales</taxon>
        <taxon>Nocardioidaceae</taxon>
        <taxon>Nocardioides</taxon>
    </lineage>
</organism>
<feature type="transmembrane region" description="Helical" evidence="1">
    <location>
        <begin position="157"/>
        <end position="174"/>
    </location>
</feature>
<accession>A0A6G6WGM9</accession>
<feature type="transmembrane region" description="Helical" evidence="1">
    <location>
        <begin position="37"/>
        <end position="58"/>
    </location>
</feature>
<feature type="transmembrane region" description="Helical" evidence="1">
    <location>
        <begin position="65"/>
        <end position="86"/>
    </location>
</feature>
<gene>
    <name evidence="2" type="ORF">G5V58_18470</name>
</gene>
<sequence length="201" mass="20519">MPRRDAALAATAAAYSLAHHLGSLPDGLGPAGHGTRVTDWLDLLVPFVVLGPALWTLVEARAGRAAYAVFAVGALLYATGHGVHLSANSIGNTAPGETAHLWDERVGHLLWYAGVAVVFAVLAHTLRQTEPTGHPVAWLLVLAVGATWGTNATGGELTWPGAVLALAALAWGVARRRTRAGLAAAVGASGVVAVVVSAAVR</sequence>
<dbReference type="AlphaFoldDB" id="A0A6G6WGM9"/>
<protein>
    <submittedName>
        <fullName evidence="2">Uncharacterized protein</fullName>
    </submittedName>
</protein>
<dbReference type="Proteomes" id="UP000502996">
    <property type="component" value="Chromosome"/>
</dbReference>
<evidence type="ECO:0000256" key="1">
    <source>
        <dbReference type="SAM" id="Phobius"/>
    </source>
</evidence>
<feature type="transmembrane region" description="Helical" evidence="1">
    <location>
        <begin position="135"/>
        <end position="151"/>
    </location>
</feature>
<reference evidence="2 3" key="1">
    <citation type="submission" date="2020-02" db="EMBL/GenBank/DDBJ databases">
        <title>Full genome sequence of Nocardioides sp. R-3366.</title>
        <authorList>
            <person name="Im W.-T."/>
        </authorList>
    </citation>
    <scope>NUCLEOTIDE SEQUENCE [LARGE SCALE GENOMIC DNA]</scope>
    <source>
        <strain evidence="2 3">R-3366</strain>
    </source>
</reference>
<dbReference type="KEGG" id="nano:G5V58_18470"/>
<keyword evidence="1" id="KW-0472">Membrane</keyword>
<feature type="transmembrane region" description="Helical" evidence="1">
    <location>
        <begin position="106"/>
        <end position="123"/>
    </location>
</feature>
<feature type="transmembrane region" description="Helical" evidence="1">
    <location>
        <begin position="181"/>
        <end position="200"/>
    </location>
</feature>